<dbReference type="RefSeq" id="XP_002584185.1">
    <property type="nucleotide sequence ID" value="XM_002584139.1"/>
</dbReference>
<feature type="compositionally biased region" description="Low complexity" evidence="1">
    <location>
        <begin position="119"/>
        <end position="147"/>
    </location>
</feature>
<organism evidence="2 3">
    <name type="scientific">Uncinocarpus reesii (strain UAMH 1704)</name>
    <dbReference type="NCBI Taxonomy" id="336963"/>
    <lineage>
        <taxon>Eukaryota</taxon>
        <taxon>Fungi</taxon>
        <taxon>Dikarya</taxon>
        <taxon>Ascomycota</taxon>
        <taxon>Pezizomycotina</taxon>
        <taxon>Eurotiomycetes</taxon>
        <taxon>Eurotiomycetidae</taxon>
        <taxon>Onygenales</taxon>
        <taxon>Onygenaceae</taxon>
        <taxon>Uncinocarpus</taxon>
    </lineage>
</organism>
<evidence type="ECO:0000313" key="3">
    <source>
        <dbReference type="Proteomes" id="UP000002058"/>
    </source>
</evidence>
<proteinExistence type="predicted"/>
<sequence>MSAKDTKTSSEENTTSRTSNSRSRTETGTNTNTGTMTGSGTTTTILSCSGSSGCPTSIPTLLPVKERDMLYAERAIFSSPATTTSRSCSDSSGCPASVPTLPPVIEPDMLYAEPSMLSTSGRAKTTTTKDTPTSTKKTTTTTNTKSATTTTFKKQATTLSSQTKTAAGTHSPAAPAVLQKCHGLKTRKYVTRDTVKDLISSFCRAAVKQGKLDKNSGAISRTYLKGTMEEVEIAIDWAPKLDFKPTLKDCERNLIDRALDGCDGNDPNNPMNWKGGGRVTVGPVTYRIDPRTKRHPAPKKVLGTAYPRWNEREFLFRVWGRGWLNSDFGVALQREVKKKCGRTPSEFKFEYRLEDDGSEWSIDVNTGVRDAHCLLEAAKSAGGPKDFAFHRTLPEARS</sequence>
<name>C4JUS1_UNCRE</name>
<feature type="compositionally biased region" description="Low complexity" evidence="1">
    <location>
        <begin position="11"/>
        <end position="44"/>
    </location>
</feature>
<keyword evidence="3" id="KW-1185">Reference proteome</keyword>
<gene>
    <name evidence="2" type="ORF">UREG_04874</name>
</gene>
<dbReference type="Proteomes" id="UP000002058">
    <property type="component" value="Unassembled WGS sequence"/>
</dbReference>
<dbReference type="EMBL" id="CH476617">
    <property type="protein sequence ID" value="EEP80032.1"/>
    <property type="molecule type" value="Genomic_DNA"/>
</dbReference>
<protein>
    <submittedName>
        <fullName evidence="2">Uncharacterized protein</fullName>
    </submittedName>
</protein>
<reference evidence="3" key="1">
    <citation type="journal article" date="2009" name="Genome Res.">
        <title>Comparative genomic analyses of the human fungal pathogens Coccidioides and their relatives.</title>
        <authorList>
            <person name="Sharpton T.J."/>
            <person name="Stajich J.E."/>
            <person name="Rounsley S.D."/>
            <person name="Gardner M.J."/>
            <person name="Wortman J.R."/>
            <person name="Jordar V.S."/>
            <person name="Maiti R."/>
            <person name="Kodira C.D."/>
            <person name="Neafsey D.E."/>
            <person name="Zeng Q."/>
            <person name="Hung C.-Y."/>
            <person name="McMahan C."/>
            <person name="Muszewska A."/>
            <person name="Grynberg M."/>
            <person name="Mandel M.A."/>
            <person name="Kellner E.M."/>
            <person name="Barker B.M."/>
            <person name="Galgiani J.N."/>
            <person name="Orbach M.J."/>
            <person name="Kirkland T.N."/>
            <person name="Cole G.T."/>
            <person name="Henn M.R."/>
            <person name="Birren B.W."/>
            <person name="Taylor J.W."/>
        </authorList>
    </citation>
    <scope>NUCLEOTIDE SEQUENCE [LARGE SCALE GENOMIC DNA]</scope>
    <source>
        <strain evidence="3">UAMH 1704</strain>
    </source>
</reference>
<dbReference type="InParanoid" id="C4JUS1"/>
<feature type="region of interest" description="Disordered" evidence="1">
    <location>
        <begin position="1"/>
        <end position="44"/>
    </location>
</feature>
<feature type="region of interest" description="Disordered" evidence="1">
    <location>
        <begin position="117"/>
        <end position="147"/>
    </location>
</feature>
<evidence type="ECO:0000313" key="2">
    <source>
        <dbReference type="EMBL" id="EEP80032.1"/>
    </source>
</evidence>
<dbReference type="AlphaFoldDB" id="C4JUS1"/>
<accession>C4JUS1</accession>
<dbReference type="Pfam" id="PF18647">
    <property type="entry name" value="Fungal_lectin_2"/>
    <property type="match status" value="1"/>
</dbReference>
<dbReference type="VEuPathDB" id="FungiDB:UREG_04874"/>
<dbReference type="GeneID" id="8441188"/>
<evidence type="ECO:0000256" key="1">
    <source>
        <dbReference type="SAM" id="MobiDB-lite"/>
    </source>
</evidence>
<feature type="compositionally biased region" description="Basic and acidic residues" evidence="1">
    <location>
        <begin position="1"/>
        <end position="10"/>
    </location>
</feature>
<dbReference type="HOGENOM" id="CLU_692979_0_0_1"/>
<dbReference type="eggNOG" id="ENOG502SY51">
    <property type="taxonomic scope" value="Eukaryota"/>
</dbReference>
<dbReference type="OrthoDB" id="1896086at2759"/>
<dbReference type="KEGG" id="ure:UREG_04874"/>